<keyword evidence="4 9" id="KW-0067">ATP-binding</keyword>
<dbReference type="EMBL" id="CAFZ01001876">
    <property type="protein sequence ID" value="CCA77910.1"/>
    <property type="molecule type" value="Genomic_DNA"/>
</dbReference>
<dbReference type="Pfam" id="PF02403">
    <property type="entry name" value="Seryl_tRNA_N"/>
    <property type="match status" value="1"/>
</dbReference>
<dbReference type="HOGENOM" id="CLU_023797_4_3_1"/>
<dbReference type="Gene3D" id="3.30.930.10">
    <property type="entry name" value="Bira Bifunctional Protein, Domain 2"/>
    <property type="match status" value="1"/>
</dbReference>
<proteinExistence type="predicted"/>
<keyword evidence="12" id="KW-1185">Reference proteome</keyword>
<dbReference type="InterPro" id="IPR015866">
    <property type="entry name" value="Ser-tRNA-synth_1_N"/>
</dbReference>
<dbReference type="UniPathway" id="UPA00906">
    <property type="reaction ID" value="UER00895"/>
</dbReference>
<feature type="binding site" evidence="8">
    <location>
        <position position="320"/>
    </location>
    <ligand>
        <name>L-serine</name>
        <dbReference type="ChEBI" id="CHEBI:33384"/>
    </ligand>
</feature>
<feature type="binding site" evidence="8">
    <location>
        <position position="343"/>
    </location>
    <ligand>
        <name>L-serine</name>
        <dbReference type="ChEBI" id="CHEBI:33384"/>
    </ligand>
</feature>
<dbReference type="InterPro" id="IPR045864">
    <property type="entry name" value="aa-tRNA-synth_II/BPL/LPL"/>
</dbReference>
<dbReference type="SUPFAM" id="SSF55681">
    <property type="entry name" value="Class II aaRS and biotin synthetases"/>
    <property type="match status" value="1"/>
</dbReference>
<feature type="binding site" evidence="9">
    <location>
        <begin position="407"/>
        <end position="410"/>
    </location>
    <ligand>
        <name>ATP</name>
        <dbReference type="ChEBI" id="CHEBI:30616"/>
    </ligand>
</feature>
<reference evidence="11 12" key="1">
    <citation type="journal article" date="2011" name="PLoS Pathog.">
        <title>Endophytic Life Strategies Decoded by Genome and Transcriptome Analyses of the Mutualistic Root Symbiont Piriformospora indica.</title>
        <authorList>
            <person name="Zuccaro A."/>
            <person name="Lahrmann U."/>
            <person name="Guldener U."/>
            <person name="Langen G."/>
            <person name="Pfiffi S."/>
            <person name="Biedenkopf D."/>
            <person name="Wong P."/>
            <person name="Samans B."/>
            <person name="Grimm C."/>
            <person name="Basiewicz M."/>
            <person name="Murat C."/>
            <person name="Martin F."/>
            <person name="Kogel K.H."/>
        </authorList>
    </citation>
    <scope>NUCLEOTIDE SEQUENCE [LARGE SCALE GENOMIC DNA]</scope>
    <source>
        <strain evidence="11 12">DSM 11827</strain>
    </source>
</reference>
<protein>
    <recommendedName>
        <fullName evidence="1">serine--tRNA ligase</fullName>
        <ecNumber evidence="1">6.1.1.11</ecNumber>
    </recommendedName>
    <alternativeName>
        <fullName evidence="6">Seryl-tRNA synthetase</fullName>
    </alternativeName>
    <alternativeName>
        <fullName evidence="7">Seryl-tRNA(Ser) synthetase</fullName>
    </alternativeName>
</protein>
<dbReference type="FunCoup" id="G4U2R9">
    <property type="interactions" value="273"/>
</dbReference>
<dbReference type="InterPro" id="IPR006195">
    <property type="entry name" value="aa-tRNA-synth_II"/>
</dbReference>
<evidence type="ECO:0000313" key="12">
    <source>
        <dbReference type="Proteomes" id="UP000007148"/>
    </source>
</evidence>
<dbReference type="Proteomes" id="UP000007148">
    <property type="component" value="Unassembled WGS sequence"/>
</dbReference>
<keyword evidence="5 11" id="KW-0030">Aminoacyl-tRNA synthetase</keyword>
<name>G4U2R9_SERID</name>
<dbReference type="Gene3D" id="1.10.287.40">
    <property type="entry name" value="Serine-tRNA synthetase, tRNA binding domain"/>
    <property type="match status" value="1"/>
</dbReference>
<evidence type="ECO:0000259" key="10">
    <source>
        <dbReference type="PROSITE" id="PS50862"/>
    </source>
</evidence>
<evidence type="ECO:0000256" key="9">
    <source>
        <dbReference type="PIRSR" id="PIRSR001529-2"/>
    </source>
</evidence>
<dbReference type="Pfam" id="PF00587">
    <property type="entry name" value="tRNA-synt_2b"/>
    <property type="match status" value="1"/>
</dbReference>
<dbReference type="GO" id="GO:0005524">
    <property type="term" value="F:ATP binding"/>
    <property type="evidence" value="ECO:0007669"/>
    <property type="project" value="UniProtKB-KW"/>
</dbReference>
<dbReference type="InParanoid" id="G4U2R9"/>
<dbReference type="PRINTS" id="PR00981">
    <property type="entry name" value="TRNASYNTHSER"/>
</dbReference>
<evidence type="ECO:0000256" key="5">
    <source>
        <dbReference type="ARBA" id="ARBA00023146"/>
    </source>
</evidence>
<evidence type="ECO:0000313" key="11">
    <source>
        <dbReference type="EMBL" id="CCA77910.1"/>
    </source>
</evidence>
<feature type="domain" description="Aminoacyl-transfer RNA synthetases class-II family profile" evidence="10">
    <location>
        <begin position="188"/>
        <end position="487"/>
    </location>
</feature>
<feature type="site" description="Important for serine binding" evidence="8">
    <location>
        <position position="457"/>
    </location>
</feature>
<comment type="caution">
    <text evidence="11">The sequence shown here is derived from an EMBL/GenBank/DDBJ whole genome shotgun (WGS) entry which is preliminary data.</text>
</comment>
<evidence type="ECO:0000256" key="1">
    <source>
        <dbReference type="ARBA" id="ARBA00012840"/>
    </source>
</evidence>
<dbReference type="PANTHER" id="PTHR11778">
    <property type="entry name" value="SERYL-TRNA SYNTHETASE"/>
    <property type="match status" value="1"/>
</dbReference>
<evidence type="ECO:0000256" key="2">
    <source>
        <dbReference type="ARBA" id="ARBA00022598"/>
    </source>
</evidence>
<feature type="binding site" evidence="8">
    <location>
        <position position="289"/>
    </location>
    <ligand>
        <name>L-serine</name>
        <dbReference type="ChEBI" id="CHEBI:33384"/>
    </ligand>
</feature>
<gene>
    <name evidence="11" type="ORF">PIIN_00554</name>
</gene>
<accession>G4U2R9</accession>
<dbReference type="InterPro" id="IPR002317">
    <property type="entry name" value="Ser-tRNA-ligase_type_1"/>
</dbReference>
<feature type="binding site" evidence="9">
    <location>
        <begin position="320"/>
        <end position="322"/>
    </location>
    <ligand>
        <name>ATP</name>
        <dbReference type="ChEBI" id="CHEBI:30616"/>
    </ligand>
</feature>
<feature type="binding site" evidence="9">
    <location>
        <begin position="336"/>
        <end position="339"/>
    </location>
    <ligand>
        <name>ATP</name>
        <dbReference type="ChEBI" id="CHEBI:30616"/>
    </ligand>
</feature>
<dbReference type="NCBIfam" id="TIGR00414">
    <property type="entry name" value="serS"/>
    <property type="match status" value="1"/>
</dbReference>
<dbReference type="GO" id="GO:0004828">
    <property type="term" value="F:serine-tRNA ligase activity"/>
    <property type="evidence" value="ECO:0007669"/>
    <property type="project" value="UniProtKB-EC"/>
</dbReference>
<dbReference type="SUPFAM" id="SSF46589">
    <property type="entry name" value="tRNA-binding arm"/>
    <property type="match status" value="1"/>
</dbReference>
<evidence type="ECO:0000256" key="3">
    <source>
        <dbReference type="ARBA" id="ARBA00022741"/>
    </source>
</evidence>
<dbReference type="PROSITE" id="PS50862">
    <property type="entry name" value="AA_TRNA_LIGASE_II"/>
    <property type="match status" value="1"/>
</dbReference>
<organism evidence="11 12">
    <name type="scientific">Serendipita indica (strain DSM 11827)</name>
    <name type="common">Root endophyte fungus</name>
    <name type="synonym">Piriformospora indica</name>
    <dbReference type="NCBI Taxonomy" id="1109443"/>
    <lineage>
        <taxon>Eukaryota</taxon>
        <taxon>Fungi</taxon>
        <taxon>Dikarya</taxon>
        <taxon>Basidiomycota</taxon>
        <taxon>Agaricomycotina</taxon>
        <taxon>Agaricomycetes</taxon>
        <taxon>Sebacinales</taxon>
        <taxon>Serendipitaceae</taxon>
        <taxon>Serendipita</taxon>
    </lineage>
</organism>
<dbReference type="OrthoDB" id="10264585at2759"/>
<dbReference type="InterPro" id="IPR002314">
    <property type="entry name" value="aa-tRNA-synt_IIb"/>
</dbReference>
<evidence type="ECO:0000256" key="6">
    <source>
        <dbReference type="ARBA" id="ARBA00031113"/>
    </source>
</evidence>
<dbReference type="InterPro" id="IPR010978">
    <property type="entry name" value="tRNA-bd_arm"/>
</dbReference>
<sequence>MLPTRTSSRVGHQEVARRLRVLHSRSIKNTRTVPPDGAINTLPPPRLDYKSIIENEAYHVQNIANRKLPGSGNLVEKVKELHQLHSSLVAGVNEIRQERNTLARNVKMAKTSEDRAAALQRANSRSKNIKDFLAIQEPMTSGAEIQLLHAGLQIPNITHPDSPVGPESAAKVLSTHGPERLPTDAARDHAKVGKELGIISFDEAAAVTGSAWYYLRGAGALLEQALVNYALQIAIKHGFTPVIPPDVIKADYAARCGFAPRDEPDQHGKVVHHFYHLQGTSNNLVLAGTAEIPLAGMFAQRTFLERELPARVVAVGHAFRSEAGSRGAVTRGLYRVHQFTKVELFAVTEQNQSSDMMEELRKIQIEIFGGLGFPFRVLDMPTEELGHAAYRKYDMEAWMPGRGGWGEISSTSNCLDFQARRLHIQYRTVQTSNKDGLLPQSDEADKRITFAHTLNGTAAAIPRLIVALLENGVVLNQSKQVVELRLPSCLRRYWLGNDSLGPAVSIRWIDQPITT</sequence>
<keyword evidence="3" id="KW-0547">Nucleotide-binding</keyword>
<dbReference type="OMA" id="PLNACGE"/>
<evidence type="ECO:0000256" key="8">
    <source>
        <dbReference type="PIRSR" id="PIRSR001529-1"/>
    </source>
</evidence>
<feature type="binding site" evidence="8">
    <location>
        <position position="455"/>
    </location>
    <ligand>
        <name>L-serine</name>
        <dbReference type="ChEBI" id="CHEBI:33384"/>
    </ligand>
</feature>
<dbReference type="EC" id="6.1.1.11" evidence="1"/>
<dbReference type="InterPro" id="IPR042103">
    <property type="entry name" value="SerRS_1_N_sf"/>
</dbReference>
<dbReference type="eggNOG" id="KOG2509">
    <property type="taxonomic scope" value="Eukaryota"/>
</dbReference>
<keyword evidence="2" id="KW-0436">Ligase</keyword>
<dbReference type="PIRSF" id="PIRSF001529">
    <property type="entry name" value="Ser-tRNA-synth_IIa"/>
    <property type="match status" value="1"/>
</dbReference>
<dbReference type="STRING" id="1109443.G4U2R9"/>
<evidence type="ECO:0000256" key="7">
    <source>
        <dbReference type="ARBA" id="ARBA00034892"/>
    </source>
</evidence>
<evidence type="ECO:0000256" key="4">
    <source>
        <dbReference type="ARBA" id="ARBA00022840"/>
    </source>
</evidence>
<dbReference type="AlphaFoldDB" id="G4U2R9"/>
<dbReference type="GO" id="GO:0006434">
    <property type="term" value="P:seryl-tRNA aminoacylation"/>
    <property type="evidence" value="ECO:0007669"/>
    <property type="project" value="InterPro"/>
</dbReference>